<name>A0A4R2PT59_9PSEU</name>
<dbReference type="GO" id="GO:0009063">
    <property type="term" value="P:amino acid catabolic process"/>
    <property type="evidence" value="ECO:0007669"/>
    <property type="project" value="InterPro"/>
</dbReference>
<keyword evidence="4" id="KW-0460">Magnesium</keyword>
<organism evidence="7 8">
    <name type="scientific">Tamaricihabitans halophyticus</name>
    <dbReference type="NCBI Taxonomy" id="1262583"/>
    <lineage>
        <taxon>Bacteria</taxon>
        <taxon>Bacillati</taxon>
        <taxon>Actinomycetota</taxon>
        <taxon>Actinomycetes</taxon>
        <taxon>Pseudonocardiales</taxon>
        <taxon>Pseudonocardiaceae</taxon>
        <taxon>Tamaricihabitans</taxon>
    </lineage>
</organism>
<dbReference type="InterPro" id="IPR036849">
    <property type="entry name" value="Enolase-like_C_sf"/>
</dbReference>
<dbReference type="InterPro" id="IPR013342">
    <property type="entry name" value="Mandelate_racemase_C"/>
</dbReference>
<dbReference type="Pfam" id="PF13378">
    <property type="entry name" value="MR_MLE_C"/>
    <property type="match status" value="1"/>
</dbReference>
<evidence type="ECO:0000313" key="7">
    <source>
        <dbReference type="EMBL" id="TCP39172.1"/>
    </source>
</evidence>
<evidence type="ECO:0000256" key="2">
    <source>
        <dbReference type="ARBA" id="ARBA00008031"/>
    </source>
</evidence>
<dbReference type="SFLD" id="SFLDS00001">
    <property type="entry name" value="Enolase"/>
    <property type="match status" value="1"/>
</dbReference>
<dbReference type="FunFam" id="3.30.390.10:FF:000009">
    <property type="entry name" value="Hydrophobic dipeptide epimerase"/>
    <property type="match status" value="1"/>
</dbReference>
<evidence type="ECO:0000256" key="4">
    <source>
        <dbReference type="ARBA" id="ARBA00022842"/>
    </source>
</evidence>
<comment type="caution">
    <text evidence="7">The sequence shown here is derived from an EMBL/GenBank/DDBJ whole genome shotgun (WGS) entry which is preliminary data.</text>
</comment>
<sequence>MKITSVEAIPLAVSFRSTFRFGTTDRSTSPNVVVLIRTDDGVTGYGEACPVPAFTSETQASIVELVEQRISPALSGLDPRNRIALLAELHKILRFAPFTIAAVDTALLDLVGRASGLPVHALLGGAFRTRTEVHGSVGWDADPAKVAATAVEQAETYRWLKLYAGRGELDADIDRLQAVRDAVGPETRLFVDINGMWSPSDLMRALPRIREIDLVMLEQPLPPSATGAIRDLVAKLEVDVVADESVRTVTDAAAVARENTATVINLGHSKLGGPSTAMHAAHIAHGNGIGLMVGSVIEMGLATAMGLHIAAALPSLAYPSYLMGPLKYRQQITQEQVEVLDGHIAIPEGPGLGVTVDEDALRELDARR</sequence>
<evidence type="ECO:0000256" key="1">
    <source>
        <dbReference type="ARBA" id="ARBA00001946"/>
    </source>
</evidence>
<dbReference type="Gene3D" id="3.20.20.120">
    <property type="entry name" value="Enolase-like C-terminal domain"/>
    <property type="match status" value="1"/>
</dbReference>
<dbReference type="PROSITE" id="PS00909">
    <property type="entry name" value="MR_MLE_2"/>
    <property type="match status" value="1"/>
</dbReference>
<evidence type="ECO:0000259" key="6">
    <source>
        <dbReference type="SMART" id="SM00922"/>
    </source>
</evidence>
<dbReference type="PANTHER" id="PTHR48073:SF2">
    <property type="entry name" value="O-SUCCINYLBENZOATE SYNTHASE"/>
    <property type="match status" value="1"/>
</dbReference>
<dbReference type="Pfam" id="PF02746">
    <property type="entry name" value="MR_MLE_N"/>
    <property type="match status" value="1"/>
</dbReference>
<keyword evidence="3" id="KW-0479">Metal-binding</keyword>
<dbReference type="AlphaFoldDB" id="A0A4R2PT59"/>
<dbReference type="GO" id="GO:0016854">
    <property type="term" value="F:racemase and epimerase activity"/>
    <property type="evidence" value="ECO:0007669"/>
    <property type="project" value="UniProtKB-ARBA"/>
</dbReference>
<dbReference type="GO" id="GO:0006518">
    <property type="term" value="P:peptide metabolic process"/>
    <property type="evidence" value="ECO:0007669"/>
    <property type="project" value="UniProtKB-ARBA"/>
</dbReference>
<dbReference type="InterPro" id="IPR029065">
    <property type="entry name" value="Enolase_C-like"/>
</dbReference>
<dbReference type="SUPFAM" id="SSF54826">
    <property type="entry name" value="Enolase N-terminal domain-like"/>
    <property type="match status" value="1"/>
</dbReference>
<dbReference type="GO" id="GO:0000287">
    <property type="term" value="F:magnesium ion binding"/>
    <property type="evidence" value="ECO:0007669"/>
    <property type="project" value="UniProtKB-ARBA"/>
</dbReference>
<keyword evidence="8" id="KW-1185">Reference proteome</keyword>
<reference evidence="7 8" key="1">
    <citation type="submission" date="2019-03" db="EMBL/GenBank/DDBJ databases">
        <title>Genomic Encyclopedia of Type Strains, Phase IV (KMG-IV): sequencing the most valuable type-strain genomes for metagenomic binning, comparative biology and taxonomic classification.</title>
        <authorList>
            <person name="Goeker M."/>
        </authorList>
    </citation>
    <scope>NUCLEOTIDE SEQUENCE [LARGE SCALE GENOMIC DNA]</scope>
    <source>
        <strain evidence="7 8">DSM 45765</strain>
    </source>
</reference>
<dbReference type="SUPFAM" id="SSF51604">
    <property type="entry name" value="Enolase C-terminal domain-like"/>
    <property type="match status" value="1"/>
</dbReference>
<gene>
    <name evidence="7" type="ORF">EV191_13212</name>
</gene>
<feature type="domain" description="Mandelate racemase/muconate lactonizing enzyme C-terminal" evidence="6">
    <location>
        <begin position="143"/>
        <end position="239"/>
    </location>
</feature>
<protein>
    <submittedName>
        <fullName evidence="7">Muconate cycloisomerase</fullName>
    </submittedName>
</protein>
<dbReference type="PROSITE" id="PS00908">
    <property type="entry name" value="MR_MLE_1"/>
    <property type="match status" value="1"/>
</dbReference>
<comment type="similarity">
    <text evidence="2">Belongs to the mandelate racemase/muconate lactonizing enzyme family.</text>
</comment>
<evidence type="ECO:0000256" key="3">
    <source>
        <dbReference type="ARBA" id="ARBA00022723"/>
    </source>
</evidence>
<dbReference type="EMBL" id="SLXQ01000032">
    <property type="protein sequence ID" value="TCP39172.1"/>
    <property type="molecule type" value="Genomic_DNA"/>
</dbReference>
<comment type="cofactor">
    <cofactor evidence="1">
        <name>Mg(2+)</name>
        <dbReference type="ChEBI" id="CHEBI:18420"/>
    </cofactor>
</comment>
<dbReference type="Proteomes" id="UP000294911">
    <property type="component" value="Unassembled WGS sequence"/>
</dbReference>
<dbReference type="InterPro" id="IPR029017">
    <property type="entry name" value="Enolase-like_N"/>
</dbReference>
<dbReference type="Gene3D" id="3.30.390.10">
    <property type="entry name" value="Enolase-like, N-terminal domain"/>
    <property type="match status" value="1"/>
</dbReference>
<dbReference type="PANTHER" id="PTHR48073">
    <property type="entry name" value="O-SUCCINYLBENZOATE SYNTHASE-RELATED"/>
    <property type="match status" value="1"/>
</dbReference>
<dbReference type="InterPro" id="IPR013341">
    <property type="entry name" value="Mandelate_racemase_N_dom"/>
</dbReference>
<keyword evidence="5 7" id="KW-0413">Isomerase</keyword>
<accession>A0A4R2PT59</accession>
<evidence type="ECO:0000313" key="8">
    <source>
        <dbReference type="Proteomes" id="UP000294911"/>
    </source>
</evidence>
<dbReference type="SMART" id="SM00922">
    <property type="entry name" value="MR_MLE"/>
    <property type="match status" value="1"/>
</dbReference>
<dbReference type="RefSeq" id="WP_243659338.1">
    <property type="nucleotide sequence ID" value="NZ_SLXQ01000032.1"/>
</dbReference>
<evidence type="ECO:0000256" key="5">
    <source>
        <dbReference type="ARBA" id="ARBA00023235"/>
    </source>
</evidence>
<dbReference type="InterPro" id="IPR018110">
    <property type="entry name" value="Mandel_Rmase/mucon_lact_enz_CS"/>
</dbReference>
<proteinExistence type="inferred from homology"/>